<accession>A0A4R3J2B3</accession>
<evidence type="ECO:0000313" key="2">
    <source>
        <dbReference type="Proteomes" id="UP000295696"/>
    </source>
</evidence>
<gene>
    <name evidence="1" type="ORF">EDD52_12416</name>
</gene>
<dbReference type="EMBL" id="SLZU01000024">
    <property type="protein sequence ID" value="TCS58943.1"/>
    <property type="molecule type" value="Genomic_DNA"/>
</dbReference>
<comment type="caution">
    <text evidence="1">The sequence shown here is derived from an EMBL/GenBank/DDBJ whole genome shotgun (WGS) entry which is preliminary data.</text>
</comment>
<sequence>MPKTAVAANAHAVLRNREPVQAKRTPRPFRQVSPYDLTGTRARGLAASVVESAGWVRRFVRG</sequence>
<dbReference type="Proteomes" id="UP000295696">
    <property type="component" value="Unassembled WGS sequence"/>
</dbReference>
<organism evidence="1 2">
    <name type="scientific">Primorskyibacter sedentarius</name>
    <dbReference type="NCBI Taxonomy" id="745311"/>
    <lineage>
        <taxon>Bacteria</taxon>
        <taxon>Pseudomonadati</taxon>
        <taxon>Pseudomonadota</taxon>
        <taxon>Alphaproteobacteria</taxon>
        <taxon>Rhodobacterales</taxon>
        <taxon>Roseobacteraceae</taxon>
        <taxon>Primorskyibacter</taxon>
    </lineage>
</organism>
<evidence type="ECO:0000313" key="1">
    <source>
        <dbReference type="EMBL" id="TCS58943.1"/>
    </source>
</evidence>
<protein>
    <submittedName>
        <fullName evidence="1">Uncharacterized protein</fullName>
    </submittedName>
</protein>
<proteinExistence type="predicted"/>
<name>A0A4R3J2B3_9RHOB</name>
<keyword evidence="2" id="KW-1185">Reference proteome</keyword>
<dbReference type="AlphaFoldDB" id="A0A4R3J2B3"/>
<reference evidence="1 2" key="1">
    <citation type="submission" date="2019-03" db="EMBL/GenBank/DDBJ databases">
        <title>Genomic Encyclopedia of Type Strains, Phase IV (KMG-IV): sequencing the most valuable type-strain genomes for metagenomic binning, comparative biology and taxonomic classification.</title>
        <authorList>
            <person name="Goeker M."/>
        </authorList>
    </citation>
    <scope>NUCLEOTIDE SEQUENCE [LARGE SCALE GENOMIC DNA]</scope>
    <source>
        <strain evidence="1 2">DSM 104836</strain>
    </source>
</reference>